<accession>M1PAM4</accession>
<proteinExistence type="inferred from homology"/>
<dbReference type="Gene3D" id="3.30.710.10">
    <property type="entry name" value="Potassium Channel Kv1.1, Chain A"/>
    <property type="match status" value="1"/>
</dbReference>
<dbReference type="CDD" id="cd18186">
    <property type="entry name" value="BTB_POZ_ZBTB_KLHL-like"/>
    <property type="match status" value="1"/>
</dbReference>
<dbReference type="Pfam" id="PF00651">
    <property type="entry name" value="BTB"/>
    <property type="match status" value="1"/>
</dbReference>
<name>M1PAM4_9VIRU</name>
<dbReference type="SUPFAM" id="SSF69322">
    <property type="entry name" value="Tricorn protease domain 2"/>
    <property type="match status" value="1"/>
</dbReference>
<dbReference type="Proteomes" id="UP000241071">
    <property type="component" value="Segment"/>
</dbReference>
<evidence type="ECO:0000313" key="4">
    <source>
        <dbReference type="Proteomes" id="UP000241071"/>
    </source>
</evidence>
<feature type="domain" description="BTB" evidence="2">
    <location>
        <begin position="13"/>
        <end position="84"/>
    </location>
</feature>
<gene>
    <name evidence="3" type="ORF">glt_00090</name>
</gene>
<protein>
    <recommendedName>
        <fullName evidence="2">BTB domain-containing protein</fullName>
    </recommendedName>
</protein>
<dbReference type="InterPro" id="IPR015943">
    <property type="entry name" value="WD40/YVTN_repeat-like_dom_sf"/>
</dbReference>
<dbReference type="InterPro" id="IPR000210">
    <property type="entry name" value="BTB/POZ_dom"/>
</dbReference>
<dbReference type="Gene3D" id="2.130.10.10">
    <property type="entry name" value="YVTN repeat-like/Quinoprotein amine dehydrogenase"/>
    <property type="match status" value="1"/>
</dbReference>
<evidence type="ECO:0000256" key="1">
    <source>
        <dbReference type="ARBA" id="ARBA00006497"/>
    </source>
</evidence>
<sequence length="479" mass="57470">MNDLILLETGIYSDLSLEISDGEDILHMCVHKCILFSRNLFFRKALDGGFKEKNEDSITLWVENANFTKIIIESFYGKPVPLYDGWRDKLMLYFMQQYFQMENINFPKIEIIPEEYNEFIQILDILNYPIGCIKYIKKYLPKDYDLSQLPKHVLERLLEMCQKYKYVWINDNINILPNNTNKLKQIKKEIHDFSKFKFYPDLRKFITFDGAGFYIHTLSKNELVSEYSFDIFESRRLKYQSKKYILLVHQNNLHIYDIENKNEIIIKNCKIKQVSSRWCNKYYKWLQDNYKYLVLELKDKSIHIYNVDSREKILSIKCENEILDVMYTDKKKELIYRDNITKLLQIWDIVTDTHHTLSDQDENEKAIICFSECNNYILAFDFQNNKIKVWSTINYELVNIIEIDDNPVNVFESIKFDDIIICYENYAKVWNIKTGLVVKIIHDTRIESIYCIEGKDYELSQKVNDTLKKLNDFLHYLSG</sequence>
<dbReference type="PROSITE" id="PS50097">
    <property type="entry name" value="BTB"/>
    <property type="match status" value="1"/>
</dbReference>
<dbReference type="EMBL" id="KC008572">
    <property type="protein sequence ID" value="AGF84899.1"/>
    <property type="molecule type" value="Genomic_DNA"/>
</dbReference>
<keyword evidence="4" id="KW-1185">Reference proteome</keyword>
<comment type="similarity">
    <text evidence="1">Belongs to the mimivirus BTB/WD family.</text>
</comment>
<organism evidence="3 4">
    <name type="scientific">Moumouvirus goulette</name>
    <dbReference type="NCBI Taxonomy" id="1247379"/>
    <lineage>
        <taxon>Viruses</taxon>
        <taxon>Varidnaviria</taxon>
        <taxon>Bamfordvirae</taxon>
        <taxon>Nucleocytoviricota</taxon>
        <taxon>Megaviricetes</taxon>
        <taxon>Imitervirales</taxon>
        <taxon>Mimiviridae</taxon>
        <taxon>Megamimivirinae</taxon>
        <taxon>Moumouvirus</taxon>
        <taxon>Moumouvirus goulettemassiliense</taxon>
    </lineage>
</organism>
<reference evidence="3 4" key="1">
    <citation type="submission" date="2012-10" db="EMBL/GenBank/DDBJ databases">
        <title>Complete genome sequence of Moumouvirus goulette.</title>
        <authorList>
            <person name="Fournous G."/>
            <person name="Bougalmi M."/>
            <person name="Colson P."/>
        </authorList>
    </citation>
    <scope>NUCLEOTIDE SEQUENCE [LARGE SCALE GENOMIC DNA]</scope>
</reference>
<dbReference type="InterPro" id="IPR011333">
    <property type="entry name" value="SKP1/BTB/POZ_sf"/>
</dbReference>
<dbReference type="SUPFAM" id="SSF54695">
    <property type="entry name" value="POZ domain"/>
    <property type="match status" value="1"/>
</dbReference>
<evidence type="ECO:0000259" key="2">
    <source>
        <dbReference type="PROSITE" id="PS50097"/>
    </source>
</evidence>
<evidence type="ECO:0000313" key="3">
    <source>
        <dbReference type="EMBL" id="AGF84899.1"/>
    </source>
</evidence>